<reference evidence="2 3" key="1">
    <citation type="submission" date="2019-10" db="EMBL/GenBank/DDBJ databases">
        <title>Alkaliphilus serpentinus sp. nov. and Alkaliphilus pronyensis sp. nov., two novel anaerobic alkaliphilic species isolated from the serpentinized-hosted hydrothermal field of the Prony Bay (New Caledonia).</title>
        <authorList>
            <person name="Postec A."/>
        </authorList>
    </citation>
    <scope>NUCLEOTIDE SEQUENCE [LARGE SCALE GENOMIC DNA]</scope>
    <source>
        <strain evidence="2 3">LacV</strain>
    </source>
</reference>
<dbReference type="Pfam" id="PF01841">
    <property type="entry name" value="Transglut_core"/>
    <property type="match status" value="1"/>
</dbReference>
<evidence type="ECO:0000313" key="2">
    <source>
        <dbReference type="EMBL" id="KAB3531911.1"/>
    </source>
</evidence>
<dbReference type="OrthoDB" id="1817605at2"/>
<protein>
    <submittedName>
        <fullName evidence="2">Transglutaminase domain-containing protein</fullName>
    </submittedName>
</protein>
<dbReference type="InterPro" id="IPR052557">
    <property type="entry name" value="CAP/Cytokinesis_protein"/>
</dbReference>
<proteinExistence type="predicted"/>
<keyword evidence="3" id="KW-1185">Reference proteome</keyword>
<comment type="caution">
    <text evidence="2">The sequence shown here is derived from an EMBL/GenBank/DDBJ whole genome shotgun (WGS) entry which is preliminary data.</text>
</comment>
<dbReference type="Proteomes" id="UP000432715">
    <property type="component" value="Unassembled WGS sequence"/>
</dbReference>
<dbReference type="SUPFAM" id="SSF54001">
    <property type="entry name" value="Cysteine proteinases"/>
    <property type="match status" value="1"/>
</dbReference>
<dbReference type="PANTHER" id="PTHR46333">
    <property type="entry name" value="CYTOKINESIS PROTEIN 3"/>
    <property type="match status" value="1"/>
</dbReference>
<dbReference type="AlphaFoldDB" id="A0A6I0FD70"/>
<sequence>MKKSLIIFILLLFISTTLFTYGVENQITITDEDTDLGVVGVYINGDVNNRVKLLVEKDGTRYSYNLYEKDEIQLFPLQMGNGSYRIRVMENTEGNKYKTVLNKEININLQDSSITYLNSIQEINWKRDNKAIIKASEITEGIDCEQQKLEAIYSYIVKNIKYDYEKISTITSSYLPDIDEILESGQGICYDYSSLFAAMMRSVGVPTKMVKGYTDLIPNEYHAWNEVLINGEWKIIDTTFDAAYIQDSKNVDMLKTASDYNGEKEF</sequence>
<dbReference type="Gene3D" id="3.10.620.30">
    <property type="match status" value="1"/>
</dbReference>
<accession>A0A6I0FD70</accession>
<organism evidence="2 3">
    <name type="scientific">Alkaliphilus pronyensis</name>
    <dbReference type="NCBI Taxonomy" id="1482732"/>
    <lineage>
        <taxon>Bacteria</taxon>
        <taxon>Bacillati</taxon>
        <taxon>Bacillota</taxon>
        <taxon>Clostridia</taxon>
        <taxon>Peptostreptococcales</taxon>
        <taxon>Natronincolaceae</taxon>
        <taxon>Alkaliphilus</taxon>
    </lineage>
</organism>
<evidence type="ECO:0000313" key="3">
    <source>
        <dbReference type="Proteomes" id="UP000432715"/>
    </source>
</evidence>
<dbReference type="EMBL" id="WBZC01000053">
    <property type="protein sequence ID" value="KAB3531911.1"/>
    <property type="molecule type" value="Genomic_DNA"/>
</dbReference>
<dbReference type="GO" id="GO:0005737">
    <property type="term" value="C:cytoplasm"/>
    <property type="evidence" value="ECO:0007669"/>
    <property type="project" value="TreeGrafter"/>
</dbReference>
<name>A0A6I0FD70_9FIRM</name>
<feature type="domain" description="Transglutaminase-like" evidence="1">
    <location>
        <begin position="181"/>
        <end position="240"/>
    </location>
</feature>
<dbReference type="InterPro" id="IPR038765">
    <property type="entry name" value="Papain-like_cys_pep_sf"/>
</dbReference>
<gene>
    <name evidence="2" type="ORF">F8154_12430</name>
</gene>
<evidence type="ECO:0000259" key="1">
    <source>
        <dbReference type="SMART" id="SM00460"/>
    </source>
</evidence>
<dbReference type="SMART" id="SM00460">
    <property type="entry name" value="TGc"/>
    <property type="match status" value="1"/>
</dbReference>
<dbReference type="InterPro" id="IPR002931">
    <property type="entry name" value="Transglutaminase-like"/>
</dbReference>
<dbReference type="RefSeq" id="WP_151861943.1">
    <property type="nucleotide sequence ID" value="NZ_WBZC01000053.1"/>
</dbReference>
<dbReference type="PANTHER" id="PTHR46333:SF2">
    <property type="entry name" value="CYTOKINESIS PROTEIN 3"/>
    <property type="match status" value="1"/>
</dbReference>